<dbReference type="PANTHER" id="PTHR39338:SF7">
    <property type="entry name" value="BLL6692 PROTEIN"/>
    <property type="match status" value="1"/>
</dbReference>
<gene>
    <name evidence="1" type="ORF">G6N76_16635</name>
</gene>
<sequence length="394" mass="45567">MFIPFFLKLKEAKIPVTLREFLALLEGVEAGLADFDTEAFYFLARTALVKDERHIDRFDRVFSEIFGGLESISSADGLETVPIPEEWLRRLTEKHLSEEDRKLVEALGGFDKLMETLRQRLSEQKGRHQGGSKWIGTAGTSPFGAYGYNPEGVRIGQHESRHRRAVKVWDKREFRNLDDGVELGTRNIKVALRRLRRFIREGAANEFDLPGTIRSTAEHGYLDVKTRPERRNAVKLLMFFDIGGSMDDHIRIVEELFSAARSEFRHMDYFYFHNCPYERVWKDNRRRHSEVMATEDVIRTYGSDYRLIFVGDASMSPYEITHSGGSVEHWNTEAGAVWIDRLTGHFRKSLWLNPLPEDRWGYTTSVGLIRRLMGDRMFPLTLGGLETAARELSR</sequence>
<dbReference type="PANTHER" id="PTHR39338">
    <property type="entry name" value="BLL5662 PROTEIN-RELATED"/>
    <property type="match status" value="1"/>
</dbReference>
<proteinExistence type="predicted"/>
<dbReference type="Proteomes" id="UP000477849">
    <property type="component" value="Unassembled WGS sequence"/>
</dbReference>
<dbReference type="Pfam" id="PF05762">
    <property type="entry name" value="VWA_CoxE"/>
    <property type="match status" value="1"/>
</dbReference>
<dbReference type="InterPro" id="IPR008912">
    <property type="entry name" value="Uncharacterised_CoxE"/>
</dbReference>
<dbReference type="RefSeq" id="WP_163902245.1">
    <property type="nucleotide sequence ID" value="NZ_CP048427.1"/>
</dbReference>
<protein>
    <submittedName>
        <fullName evidence="1">VWA domain-containing protein</fullName>
    </submittedName>
</protein>
<organism evidence="1 2">
    <name type="scientific">Rhizobium daejeonense</name>
    <dbReference type="NCBI Taxonomy" id="240521"/>
    <lineage>
        <taxon>Bacteria</taxon>
        <taxon>Pseudomonadati</taxon>
        <taxon>Pseudomonadota</taxon>
        <taxon>Alphaproteobacteria</taxon>
        <taxon>Hyphomicrobiales</taxon>
        <taxon>Rhizobiaceae</taxon>
        <taxon>Rhizobium/Agrobacterium group</taxon>
        <taxon>Rhizobium</taxon>
    </lineage>
</organism>
<keyword evidence="2" id="KW-1185">Reference proteome</keyword>
<comment type="caution">
    <text evidence="1">The sequence shown here is derived from an EMBL/GenBank/DDBJ whole genome shotgun (WGS) entry which is preliminary data.</text>
</comment>
<evidence type="ECO:0000313" key="1">
    <source>
        <dbReference type="EMBL" id="NGO65299.1"/>
    </source>
</evidence>
<name>A0A6M1S1Y8_9HYPH</name>
<dbReference type="EMBL" id="JAAKZH010000005">
    <property type="protein sequence ID" value="NGO65299.1"/>
    <property type="molecule type" value="Genomic_DNA"/>
</dbReference>
<evidence type="ECO:0000313" key="2">
    <source>
        <dbReference type="Proteomes" id="UP000477849"/>
    </source>
</evidence>
<reference evidence="1 2" key="1">
    <citation type="submission" date="2020-02" db="EMBL/GenBank/DDBJ databases">
        <title>Genome sequence of the type strain CCBAU10050 of Rhizobium daejeonense.</title>
        <authorList>
            <person name="Gao J."/>
            <person name="Sun J."/>
        </authorList>
    </citation>
    <scope>NUCLEOTIDE SEQUENCE [LARGE SCALE GENOMIC DNA]</scope>
    <source>
        <strain evidence="1 2">CCBAU10050</strain>
    </source>
</reference>
<accession>A0A6M1S1Y8</accession>
<dbReference type="AlphaFoldDB" id="A0A6M1S1Y8"/>